<organism evidence="2 3">
    <name type="scientific">Cymbomonas tetramitiformis</name>
    <dbReference type="NCBI Taxonomy" id="36881"/>
    <lineage>
        <taxon>Eukaryota</taxon>
        <taxon>Viridiplantae</taxon>
        <taxon>Chlorophyta</taxon>
        <taxon>Pyramimonadophyceae</taxon>
        <taxon>Pyramimonadales</taxon>
        <taxon>Pyramimonadaceae</taxon>
        <taxon>Cymbomonas</taxon>
    </lineage>
</organism>
<dbReference type="PANTHER" id="PTHR46725:SF1">
    <property type="entry name" value="COILED-COIL DOMAIN-CONTAINING PROTEIN 57"/>
    <property type="match status" value="1"/>
</dbReference>
<dbReference type="InterPro" id="IPR042481">
    <property type="entry name" value="CCDC57"/>
</dbReference>
<dbReference type="PANTHER" id="PTHR46725">
    <property type="entry name" value="COILED-COIL DOMAIN-CONTAINING PROTEIN 57"/>
    <property type="match status" value="1"/>
</dbReference>
<evidence type="ECO:0000313" key="3">
    <source>
        <dbReference type="Proteomes" id="UP001190700"/>
    </source>
</evidence>
<keyword evidence="1" id="KW-0175">Coiled coil</keyword>
<feature type="coiled-coil region" evidence="1">
    <location>
        <begin position="48"/>
        <end position="82"/>
    </location>
</feature>
<dbReference type="GO" id="GO:0060271">
    <property type="term" value="P:cilium assembly"/>
    <property type="evidence" value="ECO:0007669"/>
    <property type="project" value="TreeGrafter"/>
</dbReference>
<accession>A0AAE0FFG3</accession>
<dbReference type="GO" id="GO:0005876">
    <property type="term" value="C:spindle microtubule"/>
    <property type="evidence" value="ECO:0007669"/>
    <property type="project" value="TreeGrafter"/>
</dbReference>
<dbReference type="EMBL" id="LGRX02019477">
    <property type="protein sequence ID" value="KAK3258525.1"/>
    <property type="molecule type" value="Genomic_DNA"/>
</dbReference>
<feature type="non-terminal residue" evidence="2">
    <location>
        <position position="1"/>
    </location>
</feature>
<dbReference type="GO" id="GO:0045931">
    <property type="term" value="P:positive regulation of mitotic cell cycle"/>
    <property type="evidence" value="ECO:0007669"/>
    <property type="project" value="TreeGrafter"/>
</dbReference>
<evidence type="ECO:0000256" key="1">
    <source>
        <dbReference type="SAM" id="Coils"/>
    </source>
</evidence>
<gene>
    <name evidence="2" type="ORF">CYMTET_32433</name>
</gene>
<keyword evidence="3" id="KW-1185">Reference proteome</keyword>
<dbReference type="AlphaFoldDB" id="A0AAE0FFG3"/>
<sequence length="134" mass="15237">AEQALEVAAARDLTTTEELRRQAHSDSVELKEQLWARDAELAATREKMAGLKKALDERRSDLMRYKEQLAASLERERDAQRQLVQLRLRSESDLDEQTASAAVENEKLIKSLTEQRDSTVALLKVRRFGSRVGS</sequence>
<proteinExistence type="predicted"/>
<evidence type="ECO:0000313" key="2">
    <source>
        <dbReference type="EMBL" id="KAK3258525.1"/>
    </source>
</evidence>
<dbReference type="Proteomes" id="UP001190700">
    <property type="component" value="Unassembled WGS sequence"/>
</dbReference>
<comment type="caution">
    <text evidence="2">The sequence shown here is derived from an EMBL/GenBank/DDBJ whole genome shotgun (WGS) entry which is preliminary data.</text>
</comment>
<dbReference type="GO" id="GO:0007020">
    <property type="term" value="P:microtubule nucleation"/>
    <property type="evidence" value="ECO:0007669"/>
    <property type="project" value="TreeGrafter"/>
</dbReference>
<name>A0AAE0FFG3_9CHLO</name>
<reference evidence="2 3" key="1">
    <citation type="journal article" date="2015" name="Genome Biol. Evol.">
        <title>Comparative Genomics of a Bacterivorous Green Alga Reveals Evolutionary Causalities and Consequences of Phago-Mixotrophic Mode of Nutrition.</title>
        <authorList>
            <person name="Burns J.A."/>
            <person name="Paasch A."/>
            <person name="Narechania A."/>
            <person name="Kim E."/>
        </authorList>
    </citation>
    <scope>NUCLEOTIDE SEQUENCE [LARGE SCALE GENOMIC DNA]</scope>
    <source>
        <strain evidence="2 3">PLY_AMNH</strain>
    </source>
</reference>
<protein>
    <submittedName>
        <fullName evidence="2">Uncharacterized protein</fullName>
    </submittedName>
</protein>